<gene>
    <name evidence="1" type="ORF">BT96DRAFT_937410</name>
</gene>
<evidence type="ECO:0000313" key="1">
    <source>
        <dbReference type="EMBL" id="KAE9402107.1"/>
    </source>
</evidence>
<name>A0A6A4HYT8_9AGAR</name>
<dbReference type="OrthoDB" id="2845878at2759"/>
<accession>A0A6A4HYT8</accession>
<dbReference type="PANTHER" id="PTHR46177:SF1">
    <property type="entry name" value="INTEGRASE CATALYTIC DOMAIN-CONTAINING PROTEIN"/>
    <property type="match status" value="1"/>
</dbReference>
<dbReference type="Proteomes" id="UP000799118">
    <property type="component" value="Unassembled WGS sequence"/>
</dbReference>
<proteinExistence type="predicted"/>
<sequence>MPNPTGKNGNDNGTCPPDDVLKKALHDYAIKGFPLADRLDWLSKEFGYHIKERKLRQLNAKFGVPSVRKPPPLPIATTIVAQYSAENLSSRNGPATIQKKIAQLEKILIPRDMVRQIMLMNDPDGFDIRNPSRKPVARRKGHLTGAGTFQEIHCDGHEKLSSKALQLGAVGIDIYGMRCHSSGLIVSEQVVPNSRYGGRVWRQLTVDGGTETGQMRACHIAFRQIYTPDLPLDQVPAFVALKSSDNVPIESSWSNMRDYNGRDLKAAILLTKDADKRYFNPLDPLHVNLFNWVWPKIAQQSVLEFKEYWNHHRPRRQHDKILPSGEFPIKVFKFPKNYGLKHCGVKVDMEVVQHLRGTLEKTKEDCFRWVSDEFDIQAQAAYEELRRPELKIVSGWSVFCSMLTILRDMD</sequence>
<evidence type="ECO:0000313" key="2">
    <source>
        <dbReference type="Proteomes" id="UP000799118"/>
    </source>
</evidence>
<reference evidence="1" key="1">
    <citation type="journal article" date="2019" name="Environ. Microbiol.">
        <title>Fungal ecological strategies reflected in gene transcription - a case study of two litter decomposers.</title>
        <authorList>
            <person name="Barbi F."/>
            <person name="Kohler A."/>
            <person name="Barry K."/>
            <person name="Baskaran P."/>
            <person name="Daum C."/>
            <person name="Fauchery L."/>
            <person name="Ihrmark K."/>
            <person name="Kuo A."/>
            <person name="LaButti K."/>
            <person name="Lipzen A."/>
            <person name="Morin E."/>
            <person name="Grigoriev I.V."/>
            <person name="Henrissat B."/>
            <person name="Lindahl B."/>
            <person name="Martin F."/>
        </authorList>
    </citation>
    <scope>NUCLEOTIDE SEQUENCE</scope>
    <source>
        <strain evidence="1">JB14</strain>
    </source>
</reference>
<organism evidence="1 2">
    <name type="scientific">Gymnopus androsaceus JB14</name>
    <dbReference type="NCBI Taxonomy" id="1447944"/>
    <lineage>
        <taxon>Eukaryota</taxon>
        <taxon>Fungi</taxon>
        <taxon>Dikarya</taxon>
        <taxon>Basidiomycota</taxon>
        <taxon>Agaricomycotina</taxon>
        <taxon>Agaricomycetes</taxon>
        <taxon>Agaricomycetidae</taxon>
        <taxon>Agaricales</taxon>
        <taxon>Marasmiineae</taxon>
        <taxon>Omphalotaceae</taxon>
        <taxon>Gymnopus</taxon>
    </lineage>
</organism>
<dbReference type="EMBL" id="ML769438">
    <property type="protein sequence ID" value="KAE9402107.1"/>
    <property type="molecule type" value="Genomic_DNA"/>
</dbReference>
<keyword evidence="2" id="KW-1185">Reference proteome</keyword>
<dbReference type="AlphaFoldDB" id="A0A6A4HYT8"/>
<dbReference type="PANTHER" id="PTHR46177">
    <property type="entry name" value="INTEGRASE CATALYTIC DOMAIN-CONTAINING PROTEIN"/>
    <property type="match status" value="1"/>
</dbReference>
<protein>
    <submittedName>
        <fullName evidence="1">Uncharacterized protein</fullName>
    </submittedName>
</protein>